<feature type="compositionally biased region" description="Low complexity" evidence="1">
    <location>
        <begin position="154"/>
        <end position="167"/>
    </location>
</feature>
<dbReference type="PANTHER" id="PTHR45006">
    <property type="entry name" value="DNAJ-LIKE PROTEIN 1"/>
    <property type="match status" value="1"/>
</dbReference>
<feature type="compositionally biased region" description="Pro residues" evidence="1">
    <location>
        <begin position="176"/>
        <end position="187"/>
    </location>
</feature>
<dbReference type="PROSITE" id="PS50076">
    <property type="entry name" value="DNAJ_2"/>
    <property type="match status" value="1"/>
</dbReference>
<dbReference type="Pfam" id="PF00226">
    <property type="entry name" value="DnaJ"/>
    <property type="match status" value="1"/>
</dbReference>
<protein>
    <submittedName>
        <fullName evidence="3">DnaJ domain-containing protein</fullName>
    </submittedName>
</protein>
<feature type="compositionally biased region" description="Low complexity" evidence="1">
    <location>
        <begin position="207"/>
        <end position="221"/>
    </location>
</feature>
<dbReference type="SMART" id="SM00271">
    <property type="entry name" value="DnaJ"/>
    <property type="match status" value="1"/>
</dbReference>
<feature type="region of interest" description="Disordered" evidence="1">
    <location>
        <begin position="134"/>
        <end position="234"/>
    </location>
</feature>
<dbReference type="PROSITE" id="PS00636">
    <property type="entry name" value="DNAJ_1"/>
    <property type="match status" value="1"/>
</dbReference>
<evidence type="ECO:0000313" key="3">
    <source>
        <dbReference type="EMBL" id="KZP25568.1"/>
    </source>
</evidence>
<feature type="region of interest" description="Disordered" evidence="1">
    <location>
        <begin position="454"/>
        <end position="495"/>
    </location>
</feature>
<dbReference type="AlphaFoldDB" id="A0A166P0E0"/>
<accession>A0A166P0E0</accession>
<dbReference type="Pfam" id="PF14308">
    <property type="entry name" value="DnaJ-X"/>
    <property type="match status" value="1"/>
</dbReference>
<dbReference type="InterPro" id="IPR052814">
    <property type="entry name" value="Peroxisomal_DnaJ"/>
</dbReference>
<organism evidence="3 4">
    <name type="scientific">Athelia psychrophila</name>
    <dbReference type="NCBI Taxonomy" id="1759441"/>
    <lineage>
        <taxon>Eukaryota</taxon>
        <taxon>Fungi</taxon>
        <taxon>Dikarya</taxon>
        <taxon>Basidiomycota</taxon>
        <taxon>Agaricomycotina</taxon>
        <taxon>Agaricomycetes</taxon>
        <taxon>Agaricomycetidae</taxon>
        <taxon>Atheliales</taxon>
        <taxon>Atheliaceae</taxon>
        <taxon>Athelia</taxon>
    </lineage>
</organism>
<dbReference type="EMBL" id="KV417520">
    <property type="protein sequence ID" value="KZP25568.1"/>
    <property type="molecule type" value="Genomic_DNA"/>
</dbReference>
<dbReference type="STRING" id="436010.A0A166P0E0"/>
<dbReference type="SUPFAM" id="SSF46565">
    <property type="entry name" value="Chaperone J-domain"/>
    <property type="match status" value="1"/>
</dbReference>
<dbReference type="InterPro" id="IPR018253">
    <property type="entry name" value="DnaJ_domain_CS"/>
</dbReference>
<evidence type="ECO:0000259" key="2">
    <source>
        <dbReference type="PROSITE" id="PS50076"/>
    </source>
</evidence>
<dbReference type="Proteomes" id="UP000076532">
    <property type="component" value="Unassembled WGS sequence"/>
</dbReference>
<name>A0A166P0E0_9AGAM</name>
<sequence>MAPIETEYYDLLGVGTDVEDTDLKKAYRKQAMKYHPDKNPSPDAEERFKDISKAYQVLSDPNLRAVYDKNGKAMTEKEGGVGVDDAAGFFANVFGGERFKDWKIGEISLMKEMTSVATTMMTDEEKAEIEKEMNGGTTPVAGEPAPPSTIHPDTSNTNTAPTTPASPEKTSVPIPDSLPTPGSPQPHPDATSSTSLQPHAPPAEGRTSPGSPGGSKKAAAADAKKRAKTTPEQRAKLQALDVERRKAMEERIELLTQKLIDKLRPIVDAKNPGDKDDPETVAFEGRIKREADDLKLESFGVELLHAIGTVYLMKASSFMKSRKFLGIPGFWSRLKEKGSLAKDAWGVIGSALGVQAMMQEMEKMQAKGELGEEELRAMEMDVTGRIMLASWRGTRFEVVQVLREVCDNVLKNHTETDKILFNRAKGLLIIGAIFKSTVPDESDEERRELERMVAEAASGKSKTQQLHAEARAAAKAKQHGPKPVGATTDAPVATA</sequence>
<evidence type="ECO:0000256" key="1">
    <source>
        <dbReference type="SAM" id="MobiDB-lite"/>
    </source>
</evidence>
<reference evidence="3 4" key="1">
    <citation type="journal article" date="2016" name="Mol. Biol. Evol.">
        <title>Comparative Genomics of Early-Diverging Mushroom-Forming Fungi Provides Insights into the Origins of Lignocellulose Decay Capabilities.</title>
        <authorList>
            <person name="Nagy L.G."/>
            <person name="Riley R."/>
            <person name="Tritt A."/>
            <person name="Adam C."/>
            <person name="Daum C."/>
            <person name="Floudas D."/>
            <person name="Sun H."/>
            <person name="Yadav J.S."/>
            <person name="Pangilinan J."/>
            <person name="Larsson K.H."/>
            <person name="Matsuura K."/>
            <person name="Barry K."/>
            <person name="Labutti K."/>
            <person name="Kuo R."/>
            <person name="Ohm R.A."/>
            <person name="Bhattacharya S.S."/>
            <person name="Shirouzu T."/>
            <person name="Yoshinaga Y."/>
            <person name="Martin F.M."/>
            <person name="Grigoriev I.V."/>
            <person name="Hibbett D.S."/>
        </authorList>
    </citation>
    <scope>NUCLEOTIDE SEQUENCE [LARGE SCALE GENOMIC DNA]</scope>
    <source>
        <strain evidence="3 4">CBS 109695</strain>
    </source>
</reference>
<dbReference type="OrthoDB" id="552049at2759"/>
<dbReference type="Gene3D" id="1.10.287.110">
    <property type="entry name" value="DnaJ domain"/>
    <property type="match status" value="1"/>
</dbReference>
<dbReference type="InterPro" id="IPR026894">
    <property type="entry name" value="DnaJ_X"/>
</dbReference>
<dbReference type="PANTHER" id="PTHR45006:SF1">
    <property type="entry name" value="DNAJ-LIKE PROTEIN 1"/>
    <property type="match status" value="1"/>
</dbReference>
<dbReference type="PRINTS" id="PR00625">
    <property type="entry name" value="JDOMAIN"/>
</dbReference>
<proteinExistence type="predicted"/>
<dbReference type="GO" id="GO:0005829">
    <property type="term" value="C:cytosol"/>
    <property type="evidence" value="ECO:0007669"/>
    <property type="project" value="TreeGrafter"/>
</dbReference>
<feature type="domain" description="J" evidence="2">
    <location>
        <begin position="7"/>
        <end position="71"/>
    </location>
</feature>
<dbReference type="InterPro" id="IPR036869">
    <property type="entry name" value="J_dom_sf"/>
</dbReference>
<dbReference type="GO" id="GO:0016558">
    <property type="term" value="P:protein import into peroxisome matrix"/>
    <property type="evidence" value="ECO:0007669"/>
    <property type="project" value="TreeGrafter"/>
</dbReference>
<keyword evidence="4" id="KW-1185">Reference proteome</keyword>
<gene>
    <name evidence="3" type="ORF">FIBSPDRAFT_929220</name>
</gene>
<evidence type="ECO:0000313" key="4">
    <source>
        <dbReference type="Proteomes" id="UP000076532"/>
    </source>
</evidence>
<dbReference type="CDD" id="cd06257">
    <property type="entry name" value="DnaJ"/>
    <property type="match status" value="1"/>
</dbReference>
<dbReference type="InterPro" id="IPR001623">
    <property type="entry name" value="DnaJ_domain"/>
</dbReference>